<reference evidence="1 2" key="1">
    <citation type="journal article" date="2014" name="Int. J. Food Microbiol.">
        <title>Sequence and comparative analysis of Leuconostoc dairy bacteriophages.</title>
        <authorList>
            <person name="Kot W."/>
            <person name="Hansen L.H."/>
            <person name="Neve H."/>
            <person name="Hammer K."/>
            <person name="Jacobsen S."/>
            <person name="Pedersen P.D."/>
            <person name="Sorensen S.J."/>
            <person name="Heller K.J."/>
            <person name="Vogensen F.K."/>
        </authorList>
    </citation>
    <scope>NUCLEOTIDE SEQUENCE [LARGE SCALE GENOMIC DNA]</scope>
</reference>
<proteinExistence type="predicted"/>
<protein>
    <submittedName>
        <fullName evidence="1">Uncharacterized protein</fullName>
    </submittedName>
</protein>
<evidence type="ECO:0000313" key="2">
    <source>
        <dbReference type="Proteomes" id="UP000207661"/>
    </source>
</evidence>
<name>A0A059PAG5_9CAUD</name>
<dbReference type="KEGG" id="vg:19735475"/>
<dbReference type="RefSeq" id="YP_009044332.1">
    <property type="nucleotide sequence ID" value="NC_024380.1"/>
</dbReference>
<gene>
    <name evidence="1" type="ORF">phiLN6B_036</name>
</gene>
<organism evidence="1 2">
    <name type="scientific">Leuconostoc phage phiLN6B</name>
    <dbReference type="NCBI Taxonomy" id="1262520"/>
    <lineage>
        <taxon>Viruses</taxon>
        <taxon>Duplodnaviria</taxon>
        <taxon>Heunggongvirae</taxon>
        <taxon>Uroviricota</taxon>
        <taxon>Caudoviricetes</taxon>
        <taxon>Mccleskeyvirinae</taxon>
        <taxon>Limdunavirus</taxon>
        <taxon>Limdunavirus Lmd1</taxon>
    </lineage>
</organism>
<accession>A0A059PAG5</accession>
<sequence>MTKYIAYMVELDGVTYYVDTIDMQLTASNFTLTRQYTGNHYDPAYLKRHASFKVNRLIFGRLSKTFKSVKVFAIRDDDTKAQL</sequence>
<dbReference type="EMBL" id="KC013024">
    <property type="protein sequence ID" value="AFY98325.1"/>
    <property type="molecule type" value="Genomic_DNA"/>
</dbReference>
<dbReference type="Proteomes" id="UP000207661">
    <property type="component" value="Segment"/>
</dbReference>
<dbReference type="GeneID" id="19735475"/>
<evidence type="ECO:0000313" key="1">
    <source>
        <dbReference type="EMBL" id="AFY98325.1"/>
    </source>
</evidence>